<evidence type="ECO:0000259" key="9">
    <source>
        <dbReference type="PROSITE" id="PS51192"/>
    </source>
</evidence>
<dbReference type="Proteomes" id="UP000032900">
    <property type="component" value="Unassembled WGS sequence"/>
</dbReference>
<name>A0A0E9M0U6_9BACT</name>
<dbReference type="Pfam" id="PF00271">
    <property type="entry name" value="Helicase_C"/>
    <property type="match status" value="1"/>
</dbReference>
<keyword evidence="5 7" id="KW-0067">ATP-binding</keyword>
<dbReference type="InterPro" id="IPR014014">
    <property type="entry name" value="RNA_helicase_DEAD_Q_motif"/>
</dbReference>
<dbReference type="InterPro" id="IPR014001">
    <property type="entry name" value="Helicase_ATP-bd"/>
</dbReference>
<gene>
    <name evidence="12" type="ORF">JCM15548_13072</name>
</gene>
<evidence type="ECO:0000259" key="10">
    <source>
        <dbReference type="PROSITE" id="PS51194"/>
    </source>
</evidence>
<reference evidence="12 13" key="1">
    <citation type="journal article" date="2015" name="Microbes Environ.">
        <title>Distribution and evolution of nitrogen fixation genes in the phylum bacteroidetes.</title>
        <authorList>
            <person name="Inoue J."/>
            <person name="Oshima K."/>
            <person name="Suda W."/>
            <person name="Sakamoto M."/>
            <person name="Iino T."/>
            <person name="Noda S."/>
            <person name="Hongoh Y."/>
            <person name="Hattori M."/>
            <person name="Ohkuma M."/>
        </authorList>
    </citation>
    <scope>NUCLEOTIDE SEQUENCE [LARGE SCALE GENOMIC DNA]</scope>
    <source>
        <strain evidence="12">JCM 15548</strain>
    </source>
</reference>
<comment type="caution">
    <text evidence="12">The sequence shown here is derived from an EMBL/GenBank/DDBJ whole genome shotgun (WGS) entry which is preliminary data.</text>
</comment>
<dbReference type="InterPro" id="IPR000629">
    <property type="entry name" value="RNA-helicase_DEAD-box_CS"/>
</dbReference>
<evidence type="ECO:0000256" key="6">
    <source>
        <dbReference type="PROSITE-ProRule" id="PRU00552"/>
    </source>
</evidence>
<dbReference type="GO" id="GO:0016787">
    <property type="term" value="F:hydrolase activity"/>
    <property type="evidence" value="ECO:0007669"/>
    <property type="project" value="UniProtKB-KW"/>
</dbReference>
<dbReference type="InterPro" id="IPR011545">
    <property type="entry name" value="DEAD/DEAH_box_helicase_dom"/>
</dbReference>
<dbReference type="PROSITE" id="PS51192">
    <property type="entry name" value="HELICASE_ATP_BIND_1"/>
    <property type="match status" value="1"/>
</dbReference>
<dbReference type="CDD" id="cd18787">
    <property type="entry name" value="SF2_C_DEAD"/>
    <property type="match status" value="1"/>
</dbReference>
<feature type="domain" description="Helicase C-terminal" evidence="10">
    <location>
        <begin position="231"/>
        <end position="377"/>
    </location>
</feature>
<dbReference type="STRING" id="1236989.JCM15548_13072"/>
<dbReference type="InterPro" id="IPR027417">
    <property type="entry name" value="P-loop_NTPase"/>
</dbReference>
<evidence type="ECO:0000256" key="5">
    <source>
        <dbReference type="ARBA" id="ARBA00022840"/>
    </source>
</evidence>
<keyword evidence="4 7" id="KW-0347">Helicase</keyword>
<evidence type="ECO:0000259" key="11">
    <source>
        <dbReference type="PROSITE" id="PS51195"/>
    </source>
</evidence>
<evidence type="ECO:0000256" key="2">
    <source>
        <dbReference type="ARBA" id="ARBA00022741"/>
    </source>
</evidence>
<dbReference type="PROSITE" id="PS00039">
    <property type="entry name" value="DEAD_ATP_HELICASE"/>
    <property type="match status" value="1"/>
</dbReference>
<dbReference type="GO" id="GO:0003724">
    <property type="term" value="F:RNA helicase activity"/>
    <property type="evidence" value="ECO:0007669"/>
    <property type="project" value="UniProtKB-EC"/>
</dbReference>
<dbReference type="Gene3D" id="3.40.50.300">
    <property type="entry name" value="P-loop containing nucleotide triphosphate hydrolases"/>
    <property type="match status" value="2"/>
</dbReference>
<evidence type="ECO:0000256" key="7">
    <source>
        <dbReference type="RuleBase" id="RU000492"/>
    </source>
</evidence>
<evidence type="ECO:0000256" key="3">
    <source>
        <dbReference type="ARBA" id="ARBA00022801"/>
    </source>
</evidence>
<feature type="domain" description="DEAD-box RNA helicase Q" evidence="11">
    <location>
        <begin position="2"/>
        <end position="30"/>
    </location>
</feature>
<dbReference type="InterPro" id="IPR012677">
    <property type="entry name" value="Nucleotide-bd_a/b_plait_sf"/>
</dbReference>
<dbReference type="EC" id="3.6.4.13" evidence="1"/>
<comment type="similarity">
    <text evidence="7">Belongs to the DEAD box helicase family.</text>
</comment>
<dbReference type="SMART" id="SM00487">
    <property type="entry name" value="DEXDc"/>
    <property type="match status" value="1"/>
</dbReference>
<proteinExistence type="inferred from homology"/>
<dbReference type="SMART" id="SM00490">
    <property type="entry name" value="HELICc"/>
    <property type="match status" value="1"/>
</dbReference>
<feature type="compositionally biased region" description="Basic and acidic residues" evidence="8">
    <location>
        <begin position="443"/>
        <end position="453"/>
    </location>
</feature>
<organism evidence="12 13">
    <name type="scientific">Geofilum rubicundum JCM 15548</name>
    <dbReference type="NCBI Taxonomy" id="1236989"/>
    <lineage>
        <taxon>Bacteria</taxon>
        <taxon>Pseudomonadati</taxon>
        <taxon>Bacteroidota</taxon>
        <taxon>Bacteroidia</taxon>
        <taxon>Marinilabiliales</taxon>
        <taxon>Marinilabiliaceae</taxon>
        <taxon>Geofilum</taxon>
    </lineage>
</organism>
<dbReference type="InterPro" id="IPR050547">
    <property type="entry name" value="DEAD_box_RNA_helicases"/>
</dbReference>
<evidence type="ECO:0000313" key="12">
    <source>
        <dbReference type="EMBL" id="GAO30765.1"/>
    </source>
</evidence>
<dbReference type="RefSeq" id="WP_083985133.1">
    <property type="nucleotide sequence ID" value="NZ_BAZW01000029.1"/>
</dbReference>
<feature type="short sequence motif" description="Q motif" evidence="6">
    <location>
        <begin position="2"/>
        <end position="30"/>
    </location>
</feature>
<keyword evidence="3 7" id="KW-0378">Hydrolase</keyword>
<sequence length="561" mass="62735">MQTFSETGLKPEILESIEKIGFIKPTPIQAETIPFLLNSEEDLVAMAQTGTGKTAAFGLPVLHKMDLNAKGVQAIVLCPTRELCLQITADLNTYANNLPVSVVPVYGGAPIHNQIIAIRKKCDIVVGTPGRVNDLIRRDKLDLSSIRFLILDEADEMLKMGFKEEMDAIMGETPDTKQTLLFSATMPPDINRMAGKHMNKPKTISVSRQNISNDDISHEFVVTSPQNSYQALRRIADITPDIYGIVFCRTRQETKDIADKLMNDGYNADALHGDLSQAQRDYVMGRFRNNKLQILVATDVAARGLDVDDLTHVIHYHFPDDPENYIHRSGRTGRAGKKGISIAILAPSETRRLGFLEKQTGKKLTKRQIPTGNEVFELRLKNHLKGVAAADTNQFDLQQYAPTIEAELQDLSREEIIEKFIAAQFNRLHKDYSQSADLNVTAADRKSRTERSPRTGGSARGDKFARYSINIGAKNNLRPDVLISIINRQTPDRKIAIGKIDIQSKVSYFEAESSHERHLIQAFKKARFKGQSLMVQSMDGERGGERGGSPARRTYARHKRN</sequence>
<dbReference type="CDD" id="cd12252">
    <property type="entry name" value="RRM_DbpA"/>
    <property type="match status" value="1"/>
</dbReference>
<dbReference type="OrthoDB" id="9785240at2"/>
<dbReference type="GO" id="GO:0003723">
    <property type="term" value="F:RNA binding"/>
    <property type="evidence" value="ECO:0007669"/>
    <property type="project" value="TreeGrafter"/>
</dbReference>
<dbReference type="PROSITE" id="PS51195">
    <property type="entry name" value="Q_MOTIF"/>
    <property type="match status" value="1"/>
</dbReference>
<evidence type="ECO:0000313" key="13">
    <source>
        <dbReference type="Proteomes" id="UP000032900"/>
    </source>
</evidence>
<dbReference type="GO" id="GO:0005524">
    <property type="term" value="F:ATP binding"/>
    <property type="evidence" value="ECO:0007669"/>
    <property type="project" value="UniProtKB-KW"/>
</dbReference>
<evidence type="ECO:0000256" key="8">
    <source>
        <dbReference type="SAM" id="MobiDB-lite"/>
    </source>
</evidence>
<feature type="domain" description="Helicase ATP-binding" evidence="9">
    <location>
        <begin position="34"/>
        <end position="204"/>
    </location>
</feature>
<dbReference type="PROSITE" id="PS51194">
    <property type="entry name" value="HELICASE_CTER"/>
    <property type="match status" value="1"/>
</dbReference>
<dbReference type="CDD" id="cd00268">
    <property type="entry name" value="DEADc"/>
    <property type="match status" value="1"/>
</dbReference>
<keyword evidence="13" id="KW-1185">Reference proteome</keyword>
<dbReference type="SUPFAM" id="SSF52540">
    <property type="entry name" value="P-loop containing nucleoside triphosphate hydrolases"/>
    <property type="match status" value="1"/>
</dbReference>
<dbReference type="AlphaFoldDB" id="A0A0E9M0U6"/>
<dbReference type="Pfam" id="PF03880">
    <property type="entry name" value="DbpA"/>
    <property type="match status" value="1"/>
</dbReference>
<dbReference type="InterPro" id="IPR005580">
    <property type="entry name" value="DbpA/CsdA_RNA-bd_dom"/>
</dbReference>
<dbReference type="InterPro" id="IPR044742">
    <property type="entry name" value="DEAD/DEAH_RhlB"/>
</dbReference>
<keyword evidence="2 7" id="KW-0547">Nucleotide-binding</keyword>
<feature type="region of interest" description="Disordered" evidence="8">
    <location>
        <begin position="439"/>
        <end position="461"/>
    </location>
</feature>
<dbReference type="Pfam" id="PF00270">
    <property type="entry name" value="DEAD"/>
    <property type="match status" value="1"/>
</dbReference>
<feature type="region of interest" description="Disordered" evidence="8">
    <location>
        <begin position="537"/>
        <end position="561"/>
    </location>
</feature>
<evidence type="ECO:0000256" key="4">
    <source>
        <dbReference type="ARBA" id="ARBA00022806"/>
    </source>
</evidence>
<dbReference type="EMBL" id="BAZW01000029">
    <property type="protein sequence ID" value="GAO30765.1"/>
    <property type="molecule type" value="Genomic_DNA"/>
</dbReference>
<dbReference type="PANTHER" id="PTHR47963">
    <property type="entry name" value="DEAD-BOX ATP-DEPENDENT RNA HELICASE 47, MITOCHONDRIAL"/>
    <property type="match status" value="1"/>
</dbReference>
<accession>A0A0E9M0U6</accession>
<dbReference type="PANTHER" id="PTHR47963:SF8">
    <property type="entry name" value="ATP-DEPENDENT RNA HELICASE DEAD"/>
    <property type="match status" value="1"/>
</dbReference>
<dbReference type="Gene3D" id="3.30.70.330">
    <property type="match status" value="1"/>
</dbReference>
<dbReference type="InterPro" id="IPR001650">
    <property type="entry name" value="Helicase_C-like"/>
</dbReference>
<evidence type="ECO:0000256" key="1">
    <source>
        <dbReference type="ARBA" id="ARBA00012552"/>
    </source>
</evidence>
<protein>
    <recommendedName>
        <fullName evidence="1">RNA helicase</fullName>
        <ecNumber evidence="1">3.6.4.13</ecNumber>
    </recommendedName>
</protein>